<feature type="coiled-coil region" evidence="1">
    <location>
        <begin position="164"/>
        <end position="191"/>
    </location>
</feature>
<keyword evidence="4" id="KW-1185">Reference proteome</keyword>
<proteinExistence type="predicted"/>
<evidence type="ECO:0000256" key="1">
    <source>
        <dbReference type="SAM" id="Coils"/>
    </source>
</evidence>
<protein>
    <submittedName>
        <fullName evidence="3">Uncharacterized protein</fullName>
    </submittedName>
</protein>
<feature type="compositionally biased region" description="Basic and acidic residues" evidence="2">
    <location>
        <begin position="61"/>
        <end position="90"/>
    </location>
</feature>
<feature type="compositionally biased region" description="Polar residues" evidence="2">
    <location>
        <begin position="669"/>
        <end position="683"/>
    </location>
</feature>
<dbReference type="Proteomes" id="UP001172457">
    <property type="component" value="Chromosome 7"/>
</dbReference>
<dbReference type="EMBL" id="JARYMX010000007">
    <property type="protein sequence ID" value="KAJ9542052.1"/>
    <property type="molecule type" value="Genomic_DNA"/>
</dbReference>
<sequence>MNPREALAIGSDTRPPVLHVHEEESDEEMNDIKKALALITKSMSQRNARKPMSSNNHRRRVEHDGRAGYQKPEEKAKSGDKGKEVKKDNAWLRMSSDDEEGGPICMLDQDEAWDLTSDEGREDQLCLMANNVEDELYSEDGGRDFNDLDSDHSESPSEVLPDPYIELENQVKDLALKVSEYDKKIKKANNMTTIAESKLASEHALVVKFSIELAHSKDKVNMLTLANKTLEDKVASLNDNITEIDYLLSSREIKAEHLVQYLLPVSHSIRCFGDPSFSVSQLLSCSLCNQSRLLQIGSGFSVETEDEELQSRGSLEVKMSRVWKGRCVKSFSYESRLGVLVCVLGVLKAFTNKQELCIFISLILFFFISLFDCLDLTITDLQKKLHEVEVLSRVSVQKYEAIFAQRTNLFAKIKDMEDKFLKRGQTDQTIHMNQPKEFNYYNPKEGIGYKSPSYLKRAISKTRTMYDLRYMSLGYKIVFMKEYDAPEQLKEEKDRKNKHSIPFNYTSLNASYATREIPLSKDYTPSYTEAEMNQEVPILSKIFSDNKTFFEKRIATLEAKLEDERRMSLREKDLFLSRINELEIALKSNSPSKDKQSTFGTRDNLRHHHHALNVDAPHFRPSSTYTQNSQSIILRSPIYTTISYMDDLSIMAPKSTVQISEIVSDDCTNRVSENGRSPDTSKPGNIVPPKPTQKDKGKDKVITPESEVASSSRSNVNVPKKNKSFRKPKNSSKPKGHSHNFHPKNNTSHSNSQNVKSKNHTSRNVRDDHLRNDRHRAKENGTKEGNHLKPFAHKPRFTNNRFHSVRPWLLVCKEVRGVF</sequence>
<feature type="compositionally biased region" description="Basic and acidic residues" evidence="2">
    <location>
        <begin position="692"/>
        <end position="702"/>
    </location>
</feature>
<accession>A0AA38SZI8</accession>
<dbReference type="AlphaFoldDB" id="A0AA38SZI8"/>
<comment type="caution">
    <text evidence="3">The sequence shown here is derived from an EMBL/GenBank/DDBJ whole genome shotgun (WGS) entry which is preliminary data.</text>
</comment>
<evidence type="ECO:0000313" key="3">
    <source>
        <dbReference type="EMBL" id="KAJ9542052.1"/>
    </source>
</evidence>
<feature type="compositionally biased region" description="Basic residues" evidence="2">
    <location>
        <begin position="720"/>
        <end position="742"/>
    </location>
</feature>
<feature type="compositionally biased region" description="Basic and acidic residues" evidence="2">
    <location>
        <begin position="140"/>
        <end position="155"/>
    </location>
</feature>
<reference evidence="3" key="1">
    <citation type="submission" date="2023-03" db="EMBL/GenBank/DDBJ databases">
        <title>Chromosome-scale reference genome and RAD-based genetic map of yellow starthistle (Centaurea solstitialis) reveal putative structural variation and QTLs associated with invader traits.</title>
        <authorList>
            <person name="Reatini B."/>
            <person name="Cang F.A."/>
            <person name="Jiang Q."/>
            <person name="Mckibben M.T.W."/>
            <person name="Barker M.S."/>
            <person name="Rieseberg L.H."/>
            <person name="Dlugosch K.M."/>
        </authorList>
    </citation>
    <scope>NUCLEOTIDE SEQUENCE</scope>
    <source>
        <strain evidence="3">CAN-66</strain>
        <tissue evidence="3">Leaf</tissue>
    </source>
</reference>
<organism evidence="3 4">
    <name type="scientific">Centaurea solstitialis</name>
    <name type="common">yellow star-thistle</name>
    <dbReference type="NCBI Taxonomy" id="347529"/>
    <lineage>
        <taxon>Eukaryota</taxon>
        <taxon>Viridiplantae</taxon>
        <taxon>Streptophyta</taxon>
        <taxon>Embryophyta</taxon>
        <taxon>Tracheophyta</taxon>
        <taxon>Spermatophyta</taxon>
        <taxon>Magnoliopsida</taxon>
        <taxon>eudicotyledons</taxon>
        <taxon>Gunneridae</taxon>
        <taxon>Pentapetalae</taxon>
        <taxon>asterids</taxon>
        <taxon>campanulids</taxon>
        <taxon>Asterales</taxon>
        <taxon>Asteraceae</taxon>
        <taxon>Carduoideae</taxon>
        <taxon>Cardueae</taxon>
        <taxon>Centaureinae</taxon>
        <taxon>Centaurea</taxon>
    </lineage>
</organism>
<feature type="region of interest" description="Disordered" evidence="2">
    <location>
        <begin position="140"/>
        <end position="159"/>
    </location>
</feature>
<feature type="compositionally biased region" description="Basic and acidic residues" evidence="2">
    <location>
        <begin position="764"/>
        <end position="787"/>
    </location>
</feature>
<feature type="compositionally biased region" description="Polar residues" evidence="2">
    <location>
        <begin position="708"/>
        <end position="717"/>
    </location>
</feature>
<name>A0AA38SZI8_9ASTR</name>
<feature type="region of interest" description="Disordered" evidence="2">
    <location>
        <begin position="42"/>
        <end position="104"/>
    </location>
</feature>
<evidence type="ECO:0000313" key="4">
    <source>
        <dbReference type="Proteomes" id="UP001172457"/>
    </source>
</evidence>
<gene>
    <name evidence="3" type="ORF">OSB04_028558</name>
</gene>
<feature type="region of interest" description="Disordered" evidence="2">
    <location>
        <begin position="1"/>
        <end position="30"/>
    </location>
</feature>
<evidence type="ECO:0000256" key="2">
    <source>
        <dbReference type="SAM" id="MobiDB-lite"/>
    </source>
</evidence>
<keyword evidence="1" id="KW-0175">Coiled coil</keyword>
<feature type="compositionally biased region" description="Polar residues" evidence="2">
    <location>
        <begin position="743"/>
        <end position="756"/>
    </location>
</feature>
<feature type="region of interest" description="Disordered" evidence="2">
    <location>
        <begin position="667"/>
        <end position="793"/>
    </location>
</feature>